<dbReference type="Proteomes" id="UP001437256">
    <property type="component" value="Unassembled WGS sequence"/>
</dbReference>
<feature type="region of interest" description="Disordered" evidence="1">
    <location>
        <begin position="37"/>
        <end position="59"/>
    </location>
</feature>
<evidence type="ECO:0000313" key="3">
    <source>
        <dbReference type="Proteomes" id="UP001437256"/>
    </source>
</evidence>
<keyword evidence="3" id="KW-1185">Reference proteome</keyword>
<name>A0ABR2ZR20_9AGAR</name>
<feature type="compositionally biased region" description="Acidic residues" evidence="1">
    <location>
        <begin position="37"/>
        <end position="50"/>
    </location>
</feature>
<protein>
    <submittedName>
        <fullName evidence="2">Uncharacterized protein</fullName>
    </submittedName>
</protein>
<accession>A0ABR2ZR20</accession>
<dbReference type="EMBL" id="JBBXMP010000080">
    <property type="protein sequence ID" value="KAL0063526.1"/>
    <property type="molecule type" value="Genomic_DNA"/>
</dbReference>
<gene>
    <name evidence="2" type="ORF">AAF712_009623</name>
</gene>
<sequence>MLKSPFGPTSPELHYAWVSYGPHAWTTRMNPFGEETGLEETADVEEAEDGEAGRQEEEAHQAAAAHFLEREDSSMFSEISVSFRDFGTSPSSAGLAASANALPPTNAPDLQPANFNDVSLARPRVPLAYASSVAVRYYRYVWYFYVEEIYTLFSLASHSSFEPRLSVDVLDSTKMSPTHGVLRVADRESRSTRVNLSLTYGRLELDLSST</sequence>
<evidence type="ECO:0000256" key="1">
    <source>
        <dbReference type="SAM" id="MobiDB-lite"/>
    </source>
</evidence>
<organism evidence="2 3">
    <name type="scientific">Marasmius tenuissimus</name>
    <dbReference type="NCBI Taxonomy" id="585030"/>
    <lineage>
        <taxon>Eukaryota</taxon>
        <taxon>Fungi</taxon>
        <taxon>Dikarya</taxon>
        <taxon>Basidiomycota</taxon>
        <taxon>Agaricomycotina</taxon>
        <taxon>Agaricomycetes</taxon>
        <taxon>Agaricomycetidae</taxon>
        <taxon>Agaricales</taxon>
        <taxon>Marasmiineae</taxon>
        <taxon>Marasmiaceae</taxon>
        <taxon>Marasmius</taxon>
    </lineage>
</organism>
<reference evidence="2 3" key="1">
    <citation type="submission" date="2024-05" db="EMBL/GenBank/DDBJ databases">
        <title>A draft genome resource for the thread blight pathogen Marasmius tenuissimus strain MS-2.</title>
        <authorList>
            <person name="Yulfo-Soto G.E."/>
            <person name="Baruah I.K."/>
            <person name="Amoako-Attah I."/>
            <person name="Bukari Y."/>
            <person name="Meinhardt L.W."/>
            <person name="Bailey B.A."/>
            <person name="Cohen S.P."/>
        </authorList>
    </citation>
    <scope>NUCLEOTIDE SEQUENCE [LARGE SCALE GENOMIC DNA]</scope>
    <source>
        <strain evidence="2 3">MS-2</strain>
    </source>
</reference>
<evidence type="ECO:0000313" key="2">
    <source>
        <dbReference type="EMBL" id="KAL0063526.1"/>
    </source>
</evidence>
<proteinExistence type="predicted"/>
<comment type="caution">
    <text evidence="2">The sequence shown here is derived from an EMBL/GenBank/DDBJ whole genome shotgun (WGS) entry which is preliminary data.</text>
</comment>